<evidence type="ECO:0000313" key="4">
    <source>
        <dbReference type="EMBL" id="SPD49395.1"/>
    </source>
</evidence>
<keyword evidence="4" id="KW-0614">Plasmid</keyword>
<dbReference type="EMBL" id="LT984809">
    <property type="protein sequence ID" value="SPD48668.1"/>
    <property type="molecule type" value="Genomic_DNA"/>
</dbReference>
<evidence type="ECO:0000313" key="3">
    <source>
        <dbReference type="EMBL" id="SPD48668.1"/>
    </source>
</evidence>
<reference evidence="2" key="1">
    <citation type="submission" date="2018-01" db="EMBL/GenBank/DDBJ databases">
        <authorList>
            <person name="Clerissi C."/>
        </authorList>
    </citation>
    <scope>NUCLEOTIDE SEQUENCE</scope>
    <source>
        <strain evidence="2">Cupriavidus taiwanensis STM 8556</strain>
    </source>
</reference>
<feature type="signal peptide" evidence="1">
    <location>
        <begin position="1"/>
        <end position="19"/>
    </location>
</feature>
<proteinExistence type="predicted"/>
<keyword evidence="1" id="KW-0732">Signal</keyword>
<evidence type="ECO:0000256" key="1">
    <source>
        <dbReference type="SAM" id="SignalP"/>
    </source>
</evidence>
<dbReference type="EMBL" id="LT984809">
    <property type="protein sequence ID" value="SPD49395.1"/>
    <property type="molecule type" value="Genomic_DNA"/>
</dbReference>
<dbReference type="EMBL" id="OFTH01000052">
    <property type="protein sequence ID" value="SOZ75137.1"/>
    <property type="molecule type" value="Genomic_DNA"/>
</dbReference>
<sequence length="161" mass="17233">MKRFILACSLIACIPGTSAQLYSFPAPPMTVADCLPGQQWLRRGNGLPYCGVPEPAPTPPPPPPPPPACRFQHPTVAIAIGSMGDCSADGGCAGQGIAVYDGGYTPVWSRIWSHWEIADQQDLYNKAMAALAATQYRLGAWKRSELGNGNYGDTAFYEVCN</sequence>
<dbReference type="AlphaFoldDB" id="A0A375HDK9"/>
<evidence type="ECO:0008006" key="6">
    <source>
        <dbReference type="Google" id="ProtNLM"/>
    </source>
</evidence>
<name>A0A375HDK9_9BURK</name>
<geneLocation type="plasmid" evidence="4">
    <name>I</name>
</geneLocation>
<organism evidence="4">
    <name type="scientific">Cupriavidus taiwanensis</name>
    <dbReference type="NCBI Taxonomy" id="164546"/>
    <lineage>
        <taxon>Bacteria</taxon>
        <taxon>Pseudomonadati</taxon>
        <taxon>Pseudomonadota</taxon>
        <taxon>Betaproteobacteria</taxon>
        <taxon>Burkholderiales</taxon>
        <taxon>Burkholderiaceae</taxon>
        <taxon>Cupriavidus</taxon>
    </lineage>
</organism>
<protein>
    <recommendedName>
        <fullName evidence="6">Lipoprotein</fullName>
    </recommendedName>
</protein>
<reference evidence="4 5" key="2">
    <citation type="submission" date="2018-01" db="EMBL/GenBank/DDBJ databases">
        <authorList>
            <person name="Gaut B.S."/>
            <person name="Morton B.R."/>
            <person name="Clegg M.T."/>
            <person name="Duvall M.R."/>
        </authorList>
    </citation>
    <scope>NUCLEOTIDE SEQUENCE</scope>
    <source>
        <strain evidence="4">Cupriavidus taiwanensis STM 8555</strain>
        <plasmid evidence="4">I</plasmid>
    </source>
</reference>
<evidence type="ECO:0000313" key="5">
    <source>
        <dbReference type="Proteomes" id="UP000256952"/>
    </source>
</evidence>
<dbReference type="Proteomes" id="UP000256952">
    <property type="component" value="Unassembled WGS sequence"/>
</dbReference>
<accession>A0A375HDK9</accession>
<gene>
    <name evidence="3" type="ORF">CBM2612_P0013</name>
    <name evidence="4" type="ORF">CBM2612_P0740</name>
    <name evidence="2" type="ORF">CBM2613_U10039</name>
</gene>
<evidence type="ECO:0000313" key="2">
    <source>
        <dbReference type="EMBL" id="SOZ75137.1"/>
    </source>
</evidence>
<feature type="chain" id="PRO_5040068417" description="Lipoprotein" evidence="1">
    <location>
        <begin position="20"/>
        <end position="161"/>
    </location>
</feature>